<evidence type="ECO:0000256" key="3">
    <source>
        <dbReference type="ARBA" id="ARBA00014376"/>
    </source>
</evidence>
<dbReference type="Pfam" id="PF00460">
    <property type="entry name" value="Flg_bb_rod"/>
    <property type="match status" value="1"/>
</dbReference>
<protein>
    <recommendedName>
        <fullName evidence="3 6">Flagellar basal body rod protein FlgB</fullName>
    </recommendedName>
</protein>
<evidence type="ECO:0000313" key="8">
    <source>
        <dbReference type="EMBL" id="QPI48549.1"/>
    </source>
</evidence>
<comment type="similarity">
    <text evidence="2 6">Belongs to the flagella basal body rod proteins family.</text>
</comment>
<feature type="domain" description="Flagellar basal body rod protein N-terminal" evidence="7">
    <location>
        <begin position="22"/>
        <end position="40"/>
    </location>
</feature>
<organism evidence="8 9">
    <name type="scientific">Massilia antarctica</name>
    <dbReference type="NCBI Taxonomy" id="2765360"/>
    <lineage>
        <taxon>Bacteria</taxon>
        <taxon>Pseudomonadati</taxon>
        <taxon>Pseudomonadota</taxon>
        <taxon>Betaproteobacteria</taxon>
        <taxon>Burkholderiales</taxon>
        <taxon>Oxalobacteraceae</taxon>
        <taxon>Telluria group</taxon>
        <taxon>Massilia</taxon>
    </lineage>
</organism>
<evidence type="ECO:0000313" key="9">
    <source>
        <dbReference type="Proteomes" id="UP000662888"/>
    </source>
</evidence>
<dbReference type="RefSeq" id="WP_054262462.1">
    <property type="nucleotide sequence ID" value="NZ_CP065053.1"/>
</dbReference>
<comment type="subunit">
    <text evidence="6">The basal body constitutes a major portion of the flagellar organelle and consists of a number of rings mounted on a central rod.</text>
</comment>
<name>A0AA48WBP0_9BURK</name>
<evidence type="ECO:0000256" key="1">
    <source>
        <dbReference type="ARBA" id="ARBA00004117"/>
    </source>
</evidence>
<keyword evidence="4 6" id="KW-0975">Bacterial flagellum</keyword>
<dbReference type="Proteomes" id="UP000662888">
    <property type="component" value="Chromosome"/>
</dbReference>
<dbReference type="NCBIfam" id="TIGR01396">
    <property type="entry name" value="FlgB"/>
    <property type="match status" value="1"/>
</dbReference>
<dbReference type="PIRSF" id="PIRSF002889">
    <property type="entry name" value="Rod_FlgB"/>
    <property type="match status" value="1"/>
</dbReference>
<comment type="function">
    <text evidence="5 6">Structural component of flagellum, the bacterial motility apparatus. Part of the rod structure of flagellar basal body.</text>
</comment>
<accession>A0AA48WBP0</accession>
<keyword evidence="8" id="KW-0966">Cell projection</keyword>
<sequence>MPINFDQSLSAIVGVALDATTMRHQAIAHNIANVNTPGYQAMGVSFEGSLAQARAEVQAGRPLTPSMLADLQPRMETADSGAVSLEMEIAHLSENTLQHQTLLKMLSRHYANLRTAITDGKS</sequence>
<gene>
    <name evidence="8" type="primary">flgB</name>
    <name evidence="8" type="ORF">IV454_23910</name>
</gene>
<evidence type="ECO:0000256" key="6">
    <source>
        <dbReference type="PIRNR" id="PIRNR002889"/>
    </source>
</evidence>
<keyword evidence="8" id="KW-0282">Flagellum</keyword>
<keyword evidence="9" id="KW-1185">Reference proteome</keyword>
<proteinExistence type="inferred from homology"/>
<dbReference type="InterPro" id="IPR001444">
    <property type="entry name" value="Flag_bb_rod_N"/>
</dbReference>
<evidence type="ECO:0000256" key="5">
    <source>
        <dbReference type="ARBA" id="ARBA00024934"/>
    </source>
</evidence>
<comment type="subcellular location">
    <subcellularLocation>
        <location evidence="1 6">Bacterial flagellum basal body</location>
    </subcellularLocation>
</comment>
<reference evidence="8 9" key="1">
    <citation type="submission" date="2020-11" db="EMBL/GenBank/DDBJ databases">
        <authorList>
            <person name="Sun Q."/>
        </authorList>
    </citation>
    <scope>NUCLEOTIDE SEQUENCE [LARGE SCALE GENOMIC DNA]</scope>
    <source>
        <strain evidence="8 9">P8398</strain>
    </source>
</reference>
<evidence type="ECO:0000256" key="2">
    <source>
        <dbReference type="ARBA" id="ARBA00009677"/>
    </source>
</evidence>
<dbReference type="EMBL" id="CP065053">
    <property type="protein sequence ID" value="QPI48549.1"/>
    <property type="molecule type" value="Genomic_DNA"/>
</dbReference>
<evidence type="ECO:0000256" key="4">
    <source>
        <dbReference type="ARBA" id="ARBA00023143"/>
    </source>
</evidence>
<evidence type="ECO:0000259" key="7">
    <source>
        <dbReference type="Pfam" id="PF00460"/>
    </source>
</evidence>
<keyword evidence="8" id="KW-0969">Cilium</keyword>
<dbReference type="InterPro" id="IPR006300">
    <property type="entry name" value="FlgB"/>
</dbReference>